<protein>
    <recommendedName>
        <fullName evidence="1">Glyoxalase-like domain-containing protein</fullName>
    </recommendedName>
</protein>
<dbReference type="Pfam" id="PF18029">
    <property type="entry name" value="Glyoxalase_6"/>
    <property type="match status" value="1"/>
</dbReference>
<dbReference type="AlphaFoldDB" id="A0A1H0UD47"/>
<dbReference type="PANTHER" id="PTHR35908:SF1">
    <property type="entry name" value="CONSERVED PROTEIN"/>
    <property type="match status" value="1"/>
</dbReference>
<dbReference type="STRING" id="443156.SAMN04489867_3255"/>
<proteinExistence type="predicted"/>
<gene>
    <name evidence="2" type="ORF">SAMN04489867_3255</name>
</gene>
<accession>A0A1H0UD47</accession>
<evidence type="ECO:0000313" key="2">
    <source>
        <dbReference type="EMBL" id="SDP64157.1"/>
    </source>
</evidence>
<dbReference type="RefSeq" id="WP_091787796.1">
    <property type="nucleotide sequence ID" value="NZ_LT629711.1"/>
</dbReference>
<reference evidence="3" key="1">
    <citation type="submission" date="2016-10" db="EMBL/GenBank/DDBJ databases">
        <authorList>
            <person name="Varghese N."/>
            <person name="Submissions S."/>
        </authorList>
    </citation>
    <scope>NUCLEOTIDE SEQUENCE [LARGE SCALE GENOMIC DNA]</scope>
    <source>
        <strain evidence="3">DSM 22329</strain>
    </source>
</reference>
<name>A0A1H0UD47_9MICO</name>
<keyword evidence="3" id="KW-1185">Reference proteome</keyword>
<dbReference type="CDD" id="cd06587">
    <property type="entry name" value="VOC"/>
    <property type="match status" value="1"/>
</dbReference>
<dbReference type="InterPro" id="IPR029068">
    <property type="entry name" value="Glyas_Bleomycin-R_OHBP_Dase"/>
</dbReference>
<dbReference type="EMBL" id="LT629711">
    <property type="protein sequence ID" value="SDP64157.1"/>
    <property type="molecule type" value="Genomic_DNA"/>
</dbReference>
<feature type="domain" description="Glyoxalase-like" evidence="1">
    <location>
        <begin position="15"/>
        <end position="122"/>
    </location>
</feature>
<dbReference type="OrthoDB" id="1645442at2"/>
<organism evidence="2 3">
    <name type="scientific">Pedococcus dokdonensis</name>
    <dbReference type="NCBI Taxonomy" id="443156"/>
    <lineage>
        <taxon>Bacteria</taxon>
        <taxon>Bacillati</taxon>
        <taxon>Actinomycetota</taxon>
        <taxon>Actinomycetes</taxon>
        <taxon>Micrococcales</taxon>
        <taxon>Intrasporangiaceae</taxon>
        <taxon>Pedococcus</taxon>
    </lineage>
</organism>
<dbReference type="Proteomes" id="UP000199077">
    <property type="component" value="Chromosome I"/>
</dbReference>
<dbReference type="InterPro" id="IPR041581">
    <property type="entry name" value="Glyoxalase_6"/>
</dbReference>
<dbReference type="Gene3D" id="3.10.180.10">
    <property type="entry name" value="2,3-Dihydroxybiphenyl 1,2-Dioxygenase, domain 1"/>
    <property type="match status" value="1"/>
</dbReference>
<dbReference type="SUPFAM" id="SSF54593">
    <property type="entry name" value="Glyoxalase/Bleomycin resistance protein/Dihydroxybiphenyl dioxygenase"/>
    <property type="match status" value="1"/>
</dbReference>
<dbReference type="PANTHER" id="PTHR35908">
    <property type="entry name" value="HYPOTHETICAL FUSION PROTEIN"/>
    <property type="match status" value="1"/>
</dbReference>
<sequence length="128" mass="13612">MTASPTKAPATLAMTTIDCADPSSEAKFWAAALGWEVAHADGDYGMVVNGSQRIGFGRVEGWKAPGWPNTSGTKQFHFDLAVDDLAQAEAALTELGATRAEPQPSEDWVVLHDPDGHPFCLTKAANWG</sequence>
<evidence type="ECO:0000259" key="1">
    <source>
        <dbReference type="Pfam" id="PF18029"/>
    </source>
</evidence>
<evidence type="ECO:0000313" key="3">
    <source>
        <dbReference type="Proteomes" id="UP000199077"/>
    </source>
</evidence>